<name>A0A812KLV2_SYMPI</name>
<organism evidence="4 5">
    <name type="scientific">Symbiodinium pilosum</name>
    <name type="common">Dinoflagellate</name>
    <dbReference type="NCBI Taxonomy" id="2952"/>
    <lineage>
        <taxon>Eukaryota</taxon>
        <taxon>Sar</taxon>
        <taxon>Alveolata</taxon>
        <taxon>Dinophyceae</taxon>
        <taxon>Suessiales</taxon>
        <taxon>Symbiodiniaceae</taxon>
        <taxon>Symbiodinium</taxon>
    </lineage>
</organism>
<protein>
    <submittedName>
        <fullName evidence="4">Cac protein</fullName>
    </submittedName>
</protein>
<keyword evidence="5" id="KW-1185">Reference proteome</keyword>
<keyword evidence="2" id="KW-0812">Transmembrane</keyword>
<dbReference type="GO" id="GO:0005509">
    <property type="term" value="F:calcium ion binding"/>
    <property type="evidence" value="ECO:0007669"/>
    <property type="project" value="InterPro"/>
</dbReference>
<dbReference type="SUPFAM" id="SSF47473">
    <property type="entry name" value="EF-hand"/>
    <property type="match status" value="1"/>
</dbReference>
<dbReference type="SMART" id="SM00054">
    <property type="entry name" value="EFh"/>
    <property type="match status" value="2"/>
</dbReference>
<dbReference type="InterPro" id="IPR002048">
    <property type="entry name" value="EF_hand_dom"/>
</dbReference>
<evidence type="ECO:0000256" key="2">
    <source>
        <dbReference type="SAM" id="Phobius"/>
    </source>
</evidence>
<keyword evidence="2" id="KW-1133">Transmembrane helix</keyword>
<reference evidence="4" key="1">
    <citation type="submission" date="2021-02" db="EMBL/GenBank/DDBJ databases">
        <authorList>
            <person name="Dougan E. K."/>
            <person name="Rhodes N."/>
            <person name="Thang M."/>
            <person name="Chan C."/>
        </authorList>
    </citation>
    <scope>NUCLEOTIDE SEQUENCE</scope>
</reference>
<feature type="domain" description="EF-hand" evidence="3">
    <location>
        <begin position="91"/>
        <end position="126"/>
    </location>
</feature>
<dbReference type="OrthoDB" id="10038259at2759"/>
<feature type="non-terminal residue" evidence="4">
    <location>
        <position position="178"/>
    </location>
</feature>
<feature type="transmembrane region" description="Helical" evidence="2">
    <location>
        <begin position="12"/>
        <end position="30"/>
    </location>
</feature>
<evidence type="ECO:0000259" key="3">
    <source>
        <dbReference type="PROSITE" id="PS50222"/>
    </source>
</evidence>
<dbReference type="Pfam" id="PF00036">
    <property type="entry name" value="EF-hand_1"/>
    <property type="match status" value="1"/>
</dbReference>
<comment type="caution">
    <text evidence="4">The sequence shown here is derived from an EMBL/GenBank/DDBJ whole genome shotgun (WGS) entry which is preliminary data.</text>
</comment>
<dbReference type="PROSITE" id="PS00018">
    <property type="entry name" value="EF_HAND_1"/>
    <property type="match status" value="2"/>
</dbReference>
<dbReference type="CDD" id="cd00051">
    <property type="entry name" value="EFh"/>
    <property type="match status" value="1"/>
</dbReference>
<feature type="domain" description="EF-hand" evidence="3">
    <location>
        <begin position="134"/>
        <end position="169"/>
    </location>
</feature>
<dbReference type="InterPro" id="IPR011992">
    <property type="entry name" value="EF-hand-dom_pair"/>
</dbReference>
<dbReference type="Gene3D" id="1.10.238.10">
    <property type="entry name" value="EF-hand"/>
    <property type="match status" value="1"/>
</dbReference>
<dbReference type="Proteomes" id="UP000649617">
    <property type="component" value="Unassembled WGS sequence"/>
</dbReference>
<evidence type="ECO:0000256" key="1">
    <source>
        <dbReference type="ARBA" id="ARBA00022837"/>
    </source>
</evidence>
<dbReference type="Gene3D" id="1.10.287.70">
    <property type="match status" value="1"/>
</dbReference>
<keyword evidence="1" id="KW-0106">Calcium</keyword>
<evidence type="ECO:0000313" key="4">
    <source>
        <dbReference type="EMBL" id="CAE7229683.1"/>
    </source>
</evidence>
<gene>
    <name evidence="4" type="primary">cac</name>
    <name evidence="4" type="ORF">SPIL2461_LOCUS3420</name>
</gene>
<feature type="non-terminal residue" evidence="4">
    <location>
        <position position="1"/>
    </location>
</feature>
<keyword evidence="2" id="KW-0472">Membrane</keyword>
<dbReference type="InterPro" id="IPR018247">
    <property type="entry name" value="EF_Hand_1_Ca_BS"/>
</dbReference>
<sequence length="178" mass="19770">ETVALLTLFGDLQLSIHTLFMSIAGGLSWVEATNALQQVGWMWVYIFCCYVAFCVFAVLNVMTGVFCNSAIKGAEKDQEMATQALMVDKHRLKEGLTKLFKEMDVNGDGSVSYKEFKNCLEDERVKTLFEALELGAGDAKQLFKILDVNKDDSVGVEEFLDGCTQVRGNARAIDLFTL</sequence>
<dbReference type="EMBL" id="CAJNIZ010004172">
    <property type="protein sequence ID" value="CAE7229683.1"/>
    <property type="molecule type" value="Genomic_DNA"/>
</dbReference>
<proteinExistence type="predicted"/>
<accession>A0A812KLV2</accession>
<feature type="transmembrane region" description="Helical" evidence="2">
    <location>
        <begin position="42"/>
        <end position="62"/>
    </location>
</feature>
<dbReference type="AlphaFoldDB" id="A0A812KLV2"/>
<evidence type="ECO:0000313" key="5">
    <source>
        <dbReference type="Proteomes" id="UP000649617"/>
    </source>
</evidence>
<dbReference type="PROSITE" id="PS50222">
    <property type="entry name" value="EF_HAND_2"/>
    <property type="match status" value="2"/>
</dbReference>